<dbReference type="Pfam" id="PF10396">
    <property type="entry name" value="TrmE_N"/>
    <property type="match status" value="1"/>
</dbReference>
<dbReference type="PANTHER" id="PTHR42714:SF2">
    <property type="entry name" value="TRNA MODIFICATION GTPASE GTPBP3, MITOCHONDRIAL"/>
    <property type="match status" value="1"/>
</dbReference>
<dbReference type="InterPro" id="IPR025867">
    <property type="entry name" value="MnmE_helical"/>
</dbReference>
<feature type="binding site" evidence="8">
    <location>
        <position position="444"/>
    </location>
    <ligand>
        <name>(6S)-5-formyl-5,6,7,8-tetrahydrofolate</name>
        <dbReference type="ChEBI" id="CHEBI:57457"/>
    </ligand>
</feature>
<keyword evidence="2 8" id="KW-0819">tRNA processing</keyword>
<keyword evidence="7 8" id="KW-0342">GTP-binding</keyword>
<dbReference type="Gene3D" id="3.40.50.300">
    <property type="entry name" value="P-loop containing nucleotide triphosphate hydrolases"/>
    <property type="match status" value="1"/>
</dbReference>
<dbReference type="NCBIfam" id="TIGR00231">
    <property type="entry name" value="small_GTP"/>
    <property type="match status" value="1"/>
</dbReference>
<keyword evidence="8" id="KW-0479">Metal-binding</keyword>
<comment type="cofactor">
    <cofactor evidence="8">
        <name>K(+)</name>
        <dbReference type="ChEBI" id="CHEBI:29103"/>
    </cofactor>
    <text evidence="8">Binds 1 potassium ion per subunit.</text>
</comment>
<dbReference type="SUPFAM" id="SSF52540">
    <property type="entry name" value="P-loop containing nucleoside triphosphate hydrolases"/>
    <property type="match status" value="1"/>
</dbReference>
<dbReference type="Proteomes" id="UP000182840">
    <property type="component" value="Chromosome"/>
</dbReference>
<dbReference type="Gene3D" id="1.20.120.430">
    <property type="entry name" value="tRNA modification GTPase MnmE domain 2"/>
    <property type="match status" value="1"/>
</dbReference>
<keyword evidence="8" id="KW-0963">Cytoplasm</keyword>
<keyword evidence="6 8" id="KW-0630">Potassium</keyword>
<gene>
    <name evidence="8" type="primary">mnmE</name>
    <name evidence="8" type="synonym">trmE</name>
    <name evidence="11" type="ORF">BSQ44_01900</name>
</gene>
<evidence type="ECO:0000256" key="2">
    <source>
        <dbReference type="ARBA" id="ARBA00022694"/>
    </source>
</evidence>
<sequence length="444" mass="47902">MFRDTIYALSSGNLPSAVAVVRLSGPHVREVLTTLVGSVPEPRQLVLATLRDLDGGVIDRGFVSYFAAPASFTGDDSAEFQVHGSIAVIAALFRTFAALPGLRTAEAGEFARRAHVNGKFDLTGAEALADLIEAETEAQRRFAIANASGRTSELYQSWRERIIHARAMIEAELDFSDEEDIPGAVGSTVWAGIAELRVEILEHIKGYRTSEIIRNGYQVALIGLPNAGKSSLLNALIRRDAAIVSEEPGTTRDLVVVNLDLCGVKVVLTDTAGLREGAGPVEQQGIERAREAGRSAQLVLRLHDLSASSDTTVQDRFENEIKVGTKSDLVGYSDLTTIEVGPLADLKVSAKTGAGLEALLERIREHAVTAVSTSQNLIPFRERHVAQLVEAERLLGNALTEDSLDLELKAELMRRASLALGRIIGDVDVEDVLDVIFSRFCIGK</sequence>
<dbReference type="EMBL" id="CP018171">
    <property type="protein sequence ID" value="APH70271.1"/>
    <property type="molecule type" value="Genomic_DNA"/>
</dbReference>
<dbReference type="PROSITE" id="PS51709">
    <property type="entry name" value="G_TRME"/>
    <property type="match status" value="1"/>
</dbReference>
<feature type="binding site" evidence="8">
    <location>
        <position position="251"/>
    </location>
    <ligand>
        <name>Mg(2+)</name>
        <dbReference type="ChEBI" id="CHEBI:18420"/>
    </ligand>
</feature>
<organism evidence="11 12">
    <name type="scientific">Aquibium oceanicum</name>
    <dbReference type="NCBI Taxonomy" id="1670800"/>
    <lineage>
        <taxon>Bacteria</taxon>
        <taxon>Pseudomonadati</taxon>
        <taxon>Pseudomonadota</taxon>
        <taxon>Alphaproteobacteria</taxon>
        <taxon>Hyphomicrobiales</taxon>
        <taxon>Phyllobacteriaceae</taxon>
        <taxon>Aquibium</taxon>
    </lineage>
</organism>
<comment type="similarity">
    <text evidence="1 8 9">Belongs to the TRAFAC class TrmE-Era-EngA-EngB-Septin-like GTPase superfamily. TrmE GTPase family.</text>
</comment>
<evidence type="ECO:0000256" key="3">
    <source>
        <dbReference type="ARBA" id="ARBA00022741"/>
    </source>
</evidence>
<dbReference type="SUPFAM" id="SSF103025">
    <property type="entry name" value="Folate-binding domain"/>
    <property type="match status" value="1"/>
</dbReference>
<dbReference type="CDD" id="cd04164">
    <property type="entry name" value="trmE"/>
    <property type="match status" value="1"/>
</dbReference>
<feature type="binding site" evidence="8">
    <location>
        <begin position="270"/>
        <end position="273"/>
    </location>
    <ligand>
        <name>GTP</name>
        <dbReference type="ChEBI" id="CHEBI:37565"/>
    </ligand>
</feature>
<dbReference type="STRING" id="1670800.BSQ44_01900"/>
<feature type="binding site" evidence="8">
    <location>
        <begin position="245"/>
        <end position="251"/>
    </location>
    <ligand>
        <name>GTP</name>
        <dbReference type="ChEBI" id="CHEBI:37565"/>
    </ligand>
</feature>
<dbReference type="Pfam" id="PF12631">
    <property type="entry name" value="MnmE_helical"/>
    <property type="match status" value="1"/>
</dbReference>
<dbReference type="GO" id="GO:0030488">
    <property type="term" value="P:tRNA methylation"/>
    <property type="evidence" value="ECO:0007669"/>
    <property type="project" value="TreeGrafter"/>
</dbReference>
<keyword evidence="4 8" id="KW-0378">Hydrolase</keyword>
<evidence type="ECO:0000256" key="6">
    <source>
        <dbReference type="ARBA" id="ARBA00022958"/>
    </source>
</evidence>
<dbReference type="PRINTS" id="PR00326">
    <property type="entry name" value="GTP1OBG"/>
</dbReference>
<dbReference type="HAMAP" id="MF_00379">
    <property type="entry name" value="GTPase_MnmE"/>
    <property type="match status" value="1"/>
</dbReference>
<accession>A0A1L3SLN4</accession>
<dbReference type="InterPro" id="IPR006073">
    <property type="entry name" value="GTP-bd"/>
</dbReference>
<evidence type="ECO:0000256" key="7">
    <source>
        <dbReference type="ARBA" id="ARBA00023134"/>
    </source>
</evidence>
<keyword evidence="12" id="KW-1185">Reference proteome</keyword>
<dbReference type="RefSeq" id="WP_072601684.1">
    <property type="nucleotide sequence ID" value="NZ_CP018171.1"/>
</dbReference>
<evidence type="ECO:0000313" key="12">
    <source>
        <dbReference type="Proteomes" id="UP000182840"/>
    </source>
</evidence>
<keyword evidence="5 8" id="KW-0460">Magnesium</keyword>
<evidence type="ECO:0000256" key="5">
    <source>
        <dbReference type="ARBA" id="ARBA00022842"/>
    </source>
</evidence>
<evidence type="ECO:0000256" key="4">
    <source>
        <dbReference type="ARBA" id="ARBA00022801"/>
    </source>
</evidence>
<evidence type="ECO:0000256" key="9">
    <source>
        <dbReference type="RuleBase" id="RU003313"/>
    </source>
</evidence>
<feature type="binding site" evidence="8">
    <location>
        <position position="230"/>
    </location>
    <ligand>
        <name>Mg(2+)</name>
        <dbReference type="ChEBI" id="CHEBI:18420"/>
    </ligand>
</feature>
<feature type="binding site" evidence="8">
    <location>
        <position position="22"/>
    </location>
    <ligand>
        <name>(6S)-5-formyl-5,6,7,8-tetrahydrofolate</name>
        <dbReference type="ChEBI" id="CHEBI:57457"/>
    </ligand>
</feature>
<dbReference type="InterPro" id="IPR031168">
    <property type="entry name" value="G_TrmE"/>
</dbReference>
<dbReference type="KEGG" id="meso:BSQ44_01900"/>
<feature type="binding site" evidence="8">
    <location>
        <position position="119"/>
    </location>
    <ligand>
        <name>(6S)-5-formyl-5,6,7,8-tetrahydrofolate</name>
        <dbReference type="ChEBI" id="CHEBI:57457"/>
    </ligand>
</feature>
<dbReference type="GO" id="GO:0005737">
    <property type="term" value="C:cytoplasm"/>
    <property type="evidence" value="ECO:0007669"/>
    <property type="project" value="UniProtKB-SubCell"/>
</dbReference>
<feature type="domain" description="TrmE-type G" evidence="10">
    <location>
        <begin position="216"/>
        <end position="368"/>
    </location>
</feature>
<name>A0A1L3SLN4_9HYPH</name>
<feature type="binding site" evidence="8">
    <location>
        <begin position="226"/>
        <end position="231"/>
    </location>
    <ligand>
        <name>GTP</name>
        <dbReference type="ChEBI" id="CHEBI:37565"/>
    </ligand>
</feature>
<reference evidence="12" key="1">
    <citation type="submission" date="2016-11" db="EMBL/GenBank/DDBJ databases">
        <title>Mesorhizobium oceanicum sp. nov., isolated from deep seawater in South China Sea.</title>
        <authorList>
            <person name="Fu G.-Y."/>
        </authorList>
    </citation>
    <scope>NUCLEOTIDE SEQUENCE [LARGE SCALE GENOMIC DNA]</scope>
    <source>
        <strain evidence="12">B7</strain>
    </source>
</reference>
<comment type="function">
    <text evidence="8">Exhibits a very high intrinsic GTPase hydrolysis rate. Involved in the addition of a carboxymethylaminomethyl (cmnm) group at the wobble position (U34) of certain tRNAs, forming tRNA-cmnm(5)s(2)U34.</text>
</comment>
<keyword evidence="3 8" id="KW-0547">Nucleotide-binding</keyword>
<dbReference type="GO" id="GO:0005525">
    <property type="term" value="F:GTP binding"/>
    <property type="evidence" value="ECO:0007669"/>
    <property type="project" value="UniProtKB-UniRule"/>
</dbReference>
<dbReference type="AlphaFoldDB" id="A0A1L3SLN4"/>
<dbReference type="CDD" id="cd14858">
    <property type="entry name" value="TrmE_N"/>
    <property type="match status" value="1"/>
</dbReference>
<comment type="subunit">
    <text evidence="8">Homodimer. Heterotetramer of two MnmE and two MnmG subunits.</text>
</comment>
<comment type="caution">
    <text evidence="8">Lacks conserved residue(s) required for the propagation of feature annotation.</text>
</comment>
<dbReference type="InterPro" id="IPR018948">
    <property type="entry name" value="GTP-bd_TrmE_N"/>
</dbReference>
<proteinExistence type="inferred from homology"/>
<dbReference type="GO" id="GO:0002098">
    <property type="term" value="P:tRNA wobble uridine modification"/>
    <property type="evidence" value="ECO:0007669"/>
    <property type="project" value="TreeGrafter"/>
</dbReference>
<evidence type="ECO:0000256" key="8">
    <source>
        <dbReference type="HAMAP-Rule" id="MF_00379"/>
    </source>
</evidence>
<dbReference type="SUPFAM" id="SSF116878">
    <property type="entry name" value="TrmE connector domain"/>
    <property type="match status" value="1"/>
</dbReference>
<dbReference type="FunFam" id="3.30.1360.120:FF:000007">
    <property type="entry name" value="tRNA modification GTPase GTPBP3, mitochondrial"/>
    <property type="match status" value="1"/>
</dbReference>
<dbReference type="GO" id="GO:0003924">
    <property type="term" value="F:GTPase activity"/>
    <property type="evidence" value="ECO:0007669"/>
    <property type="project" value="UniProtKB-UniRule"/>
</dbReference>
<feature type="binding site" evidence="8">
    <location>
        <position position="79"/>
    </location>
    <ligand>
        <name>(6S)-5-formyl-5,6,7,8-tetrahydrofolate</name>
        <dbReference type="ChEBI" id="CHEBI:57457"/>
    </ligand>
</feature>
<comment type="subcellular location">
    <subcellularLocation>
        <location evidence="8">Cytoplasm</location>
    </subcellularLocation>
</comment>
<dbReference type="Pfam" id="PF01926">
    <property type="entry name" value="MMR_HSR1"/>
    <property type="match status" value="1"/>
</dbReference>
<evidence type="ECO:0000313" key="11">
    <source>
        <dbReference type="EMBL" id="APH70271.1"/>
    </source>
</evidence>
<dbReference type="InterPro" id="IPR005225">
    <property type="entry name" value="Small_GTP-bd"/>
</dbReference>
<dbReference type="NCBIfam" id="TIGR00450">
    <property type="entry name" value="mnmE_trmE_thdF"/>
    <property type="match status" value="1"/>
</dbReference>
<evidence type="ECO:0000256" key="1">
    <source>
        <dbReference type="ARBA" id="ARBA00011043"/>
    </source>
</evidence>
<dbReference type="OrthoDB" id="9805918at2"/>
<dbReference type="InterPro" id="IPR027266">
    <property type="entry name" value="TrmE/GcvT-like"/>
</dbReference>
<dbReference type="PANTHER" id="PTHR42714">
    <property type="entry name" value="TRNA MODIFICATION GTPASE GTPBP3"/>
    <property type="match status" value="1"/>
</dbReference>
<dbReference type="EC" id="3.6.-.-" evidence="8"/>
<dbReference type="InterPro" id="IPR004520">
    <property type="entry name" value="GTPase_MnmE"/>
</dbReference>
<protein>
    <recommendedName>
        <fullName evidence="8">tRNA modification GTPase MnmE</fullName>
        <ecNumber evidence="8">3.6.-.-</ecNumber>
    </recommendedName>
</protein>
<dbReference type="GO" id="GO:0046872">
    <property type="term" value="F:metal ion binding"/>
    <property type="evidence" value="ECO:0007669"/>
    <property type="project" value="UniProtKB-KW"/>
</dbReference>
<dbReference type="InterPro" id="IPR027417">
    <property type="entry name" value="P-loop_NTPase"/>
</dbReference>
<dbReference type="InterPro" id="IPR027368">
    <property type="entry name" value="MnmE_dom2"/>
</dbReference>
<dbReference type="NCBIfam" id="NF003661">
    <property type="entry name" value="PRK05291.1-3"/>
    <property type="match status" value="1"/>
</dbReference>
<dbReference type="Gene3D" id="3.30.1360.120">
    <property type="entry name" value="Probable tRNA modification gtpase trme, domain 1"/>
    <property type="match status" value="1"/>
</dbReference>
<evidence type="ECO:0000259" key="10">
    <source>
        <dbReference type="PROSITE" id="PS51709"/>
    </source>
</evidence>